<proteinExistence type="predicted"/>
<evidence type="ECO:0000256" key="1">
    <source>
        <dbReference type="SAM" id="MobiDB-lite"/>
    </source>
</evidence>
<organism evidence="2 3">
    <name type="scientific">Litchfieldella rifensis</name>
    <dbReference type="NCBI Taxonomy" id="762643"/>
    <lineage>
        <taxon>Bacteria</taxon>
        <taxon>Pseudomonadati</taxon>
        <taxon>Pseudomonadota</taxon>
        <taxon>Gammaproteobacteria</taxon>
        <taxon>Oceanospirillales</taxon>
        <taxon>Halomonadaceae</taxon>
        <taxon>Litchfieldella</taxon>
    </lineage>
</organism>
<feature type="compositionally biased region" description="Basic and acidic residues" evidence="1">
    <location>
        <begin position="152"/>
        <end position="170"/>
    </location>
</feature>
<dbReference type="EMBL" id="JBHRUG010000031">
    <property type="protein sequence ID" value="MFC3285462.1"/>
    <property type="molecule type" value="Genomic_DNA"/>
</dbReference>
<protein>
    <submittedName>
        <fullName evidence="2">Uncharacterized protein</fullName>
    </submittedName>
</protein>
<accession>A0ABV7LSU4</accession>
<evidence type="ECO:0000313" key="3">
    <source>
        <dbReference type="Proteomes" id="UP001595579"/>
    </source>
</evidence>
<evidence type="ECO:0000313" key="2">
    <source>
        <dbReference type="EMBL" id="MFC3285462.1"/>
    </source>
</evidence>
<dbReference type="RefSeq" id="WP_386776228.1">
    <property type="nucleotide sequence ID" value="NZ_JBHRUG010000031.1"/>
</dbReference>
<feature type="region of interest" description="Disordered" evidence="1">
    <location>
        <begin position="134"/>
        <end position="186"/>
    </location>
</feature>
<comment type="caution">
    <text evidence="2">The sequence shown here is derived from an EMBL/GenBank/DDBJ whole genome shotgun (WGS) entry which is preliminary data.</text>
</comment>
<sequence length="186" mass="20939">MFKWLKPTSPPRVWVVKQIDHDLLHLCGQGIAESKERHKDTLTALEEGRYHGPIRLANSGVVLNAALFEALAPIDSLRLGDDDQAHWRGKNYRVSWVPQRCWAFTGRLITQTVMINGRPSLASTEDVSGIRAKANPSTQENDLDSPLFVPLEARDDPRHEKTTSSRREAGDSPGGQGREWRNKDHD</sequence>
<keyword evidence="3" id="KW-1185">Reference proteome</keyword>
<gene>
    <name evidence="2" type="ORF">ACFOEV_17825</name>
</gene>
<name>A0ABV7LSU4_9GAMM</name>
<reference evidence="3" key="1">
    <citation type="journal article" date="2019" name="Int. J. Syst. Evol. Microbiol.">
        <title>The Global Catalogue of Microorganisms (GCM) 10K type strain sequencing project: providing services to taxonomists for standard genome sequencing and annotation.</title>
        <authorList>
            <consortium name="The Broad Institute Genomics Platform"/>
            <consortium name="The Broad Institute Genome Sequencing Center for Infectious Disease"/>
            <person name="Wu L."/>
            <person name="Ma J."/>
        </authorList>
    </citation>
    <scope>NUCLEOTIDE SEQUENCE [LARGE SCALE GENOMIC DNA]</scope>
    <source>
        <strain evidence="3">CECT 7698</strain>
    </source>
</reference>
<dbReference type="Proteomes" id="UP001595579">
    <property type="component" value="Unassembled WGS sequence"/>
</dbReference>